<evidence type="ECO:0000313" key="3">
    <source>
        <dbReference type="Proteomes" id="UP001610446"/>
    </source>
</evidence>
<feature type="coiled-coil region" evidence="1">
    <location>
        <begin position="309"/>
        <end position="350"/>
    </location>
</feature>
<sequence length="400" mass="45652">MTDHIIADTGGDGPPTHELLQPTQLNDGLLRPFLEFLGHYSAEVERRAGEGLSEHTRECESVMTTLRNERDTARENLLEEHAKAETNAENLDAQIRGLRESLSALEISLDEKTTSIHNLSSELDERGNQLSDAEVRYSMMERTLLHSLIRAENENNGLREQLTEMRHQIDTANSSATEERLRNENYRAELTTVMDEVKELKRQRIATEDQLKTGIDELTVINNRLQGELLQARTDAERLDVTRQEREELHARCQELTESVSNLTDERLFQQNTIDSLEGQRDAMNCEVHRLESGLHDEQVQSTELRFIISNQLQEVDELKSQRDGLQSTMNELTNTNAELQASYDKLNAEITELKPTTNEVVRVKAKIPRFPAIVKYKGSPPKKAFVQQGVVALYNQPRN</sequence>
<name>A0ABR4JHX3_9EURO</name>
<reference evidence="2 3" key="1">
    <citation type="submission" date="2024-07" db="EMBL/GenBank/DDBJ databases">
        <title>Section-level genome sequencing and comparative genomics of Aspergillus sections Usti and Cavernicolus.</title>
        <authorList>
            <consortium name="Lawrence Berkeley National Laboratory"/>
            <person name="Nybo J.L."/>
            <person name="Vesth T.C."/>
            <person name="Theobald S."/>
            <person name="Frisvad J.C."/>
            <person name="Larsen T.O."/>
            <person name="Kjaerboelling I."/>
            <person name="Rothschild-Mancinelli K."/>
            <person name="Lyhne E.K."/>
            <person name="Kogle M.E."/>
            <person name="Barry K."/>
            <person name="Clum A."/>
            <person name="Na H."/>
            <person name="Ledsgaard L."/>
            <person name="Lin J."/>
            <person name="Lipzen A."/>
            <person name="Kuo A."/>
            <person name="Riley R."/>
            <person name="Mondo S."/>
            <person name="Labutti K."/>
            <person name="Haridas S."/>
            <person name="Pangalinan J."/>
            <person name="Salamov A.A."/>
            <person name="Simmons B.A."/>
            <person name="Magnuson J.K."/>
            <person name="Chen J."/>
            <person name="Drula E."/>
            <person name="Henrissat B."/>
            <person name="Wiebenga A."/>
            <person name="Lubbers R.J."/>
            <person name="Gomes A.C."/>
            <person name="Makela M.R."/>
            <person name="Stajich J."/>
            <person name="Grigoriev I.V."/>
            <person name="Mortensen U.H."/>
            <person name="De Vries R.P."/>
            <person name="Baker S.E."/>
            <person name="Andersen M.R."/>
        </authorList>
    </citation>
    <scope>NUCLEOTIDE SEQUENCE [LARGE SCALE GENOMIC DNA]</scope>
    <source>
        <strain evidence="2 3">CBS 123904</strain>
    </source>
</reference>
<keyword evidence="1" id="KW-0175">Coiled coil</keyword>
<feature type="coiled-coil region" evidence="1">
    <location>
        <begin position="148"/>
        <end position="210"/>
    </location>
</feature>
<comment type="caution">
    <text evidence="2">The sequence shown here is derived from an EMBL/GenBank/DDBJ whole genome shotgun (WGS) entry which is preliminary data.</text>
</comment>
<accession>A0ABR4JHX3</accession>
<organism evidence="2 3">
    <name type="scientific">Aspergillus pseudoustus</name>
    <dbReference type="NCBI Taxonomy" id="1810923"/>
    <lineage>
        <taxon>Eukaryota</taxon>
        <taxon>Fungi</taxon>
        <taxon>Dikarya</taxon>
        <taxon>Ascomycota</taxon>
        <taxon>Pezizomycotina</taxon>
        <taxon>Eurotiomycetes</taxon>
        <taxon>Eurotiomycetidae</taxon>
        <taxon>Eurotiales</taxon>
        <taxon>Aspergillaceae</taxon>
        <taxon>Aspergillus</taxon>
        <taxon>Aspergillus subgen. Nidulantes</taxon>
    </lineage>
</organism>
<dbReference type="Gene3D" id="1.10.287.1490">
    <property type="match status" value="1"/>
</dbReference>
<dbReference type="Proteomes" id="UP001610446">
    <property type="component" value="Unassembled WGS sequence"/>
</dbReference>
<feature type="coiled-coil region" evidence="1">
    <location>
        <begin position="239"/>
        <end position="266"/>
    </location>
</feature>
<dbReference type="EMBL" id="JBFXLU010000130">
    <property type="protein sequence ID" value="KAL2839649.1"/>
    <property type="molecule type" value="Genomic_DNA"/>
</dbReference>
<gene>
    <name evidence="2" type="ORF">BJY01DRAFT_250378</name>
</gene>
<keyword evidence="3" id="KW-1185">Reference proteome</keyword>
<evidence type="ECO:0000313" key="2">
    <source>
        <dbReference type="EMBL" id="KAL2839649.1"/>
    </source>
</evidence>
<feature type="coiled-coil region" evidence="1">
    <location>
        <begin position="74"/>
        <end position="108"/>
    </location>
</feature>
<evidence type="ECO:0000256" key="1">
    <source>
        <dbReference type="SAM" id="Coils"/>
    </source>
</evidence>
<protein>
    <submittedName>
        <fullName evidence="2">Uncharacterized protein</fullName>
    </submittedName>
</protein>
<proteinExistence type="predicted"/>